<keyword evidence="2" id="KW-1185">Reference proteome</keyword>
<evidence type="ECO:0000313" key="2">
    <source>
        <dbReference type="Proteomes" id="UP000886998"/>
    </source>
</evidence>
<comment type="caution">
    <text evidence="1">The sequence shown here is derived from an EMBL/GenBank/DDBJ whole genome shotgun (WGS) entry which is preliminary data.</text>
</comment>
<evidence type="ECO:0000313" key="1">
    <source>
        <dbReference type="EMBL" id="GFY50942.1"/>
    </source>
</evidence>
<name>A0A8X7C211_9ARAC</name>
<dbReference type="AlphaFoldDB" id="A0A8X7C211"/>
<sequence>MVVDFTMDFEDRYDSHVGLGVQNTKIPTDPGLPSCRRSGALYNIFPSPLQPRCILFPAVIIECLLFLSVCLQYHVLFSLTSCSPVGPWVFCSTHLHDYTFSGLLEVSNALSCNFSWGLNLTCCIDLLLQPGDLVQHH</sequence>
<reference evidence="1" key="1">
    <citation type="submission" date="2020-08" db="EMBL/GenBank/DDBJ databases">
        <title>Multicomponent nature underlies the extraordinary mechanical properties of spider dragline silk.</title>
        <authorList>
            <person name="Kono N."/>
            <person name="Nakamura H."/>
            <person name="Mori M."/>
            <person name="Yoshida Y."/>
            <person name="Ohtoshi R."/>
            <person name="Malay A.D."/>
            <person name="Moran D.A.P."/>
            <person name="Tomita M."/>
            <person name="Numata K."/>
            <person name="Arakawa K."/>
        </authorList>
    </citation>
    <scope>NUCLEOTIDE SEQUENCE</scope>
</reference>
<proteinExistence type="predicted"/>
<gene>
    <name evidence="1" type="ORF">TNIN_438651</name>
</gene>
<organism evidence="1 2">
    <name type="scientific">Trichonephila inaurata madagascariensis</name>
    <dbReference type="NCBI Taxonomy" id="2747483"/>
    <lineage>
        <taxon>Eukaryota</taxon>
        <taxon>Metazoa</taxon>
        <taxon>Ecdysozoa</taxon>
        <taxon>Arthropoda</taxon>
        <taxon>Chelicerata</taxon>
        <taxon>Arachnida</taxon>
        <taxon>Araneae</taxon>
        <taxon>Araneomorphae</taxon>
        <taxon>Entelegynae</taxon>
        <taxon>Araneoidea</taxon>
        <taxon>Nephilidae</taxon>
        <taxon>Trichonephila</taxon>
        <taxon>Trichonephila inaurata</taxon>
    </lineage>
</organism>
<dbReference type="EMBL" id="BMAV01007808">
    <property type="protein sequence ID" value="GFY50942.1"/>
    <property type="molecule type" value="Genomic_DNA"/>
</dbReference>
<protein>
    <submittedName>
        <fullName evidence="1">Uncharacterized protein</fullName>
    </submittedName>
</protein>
<dbReference type="Proteomes" id="UP000886998">
    <property type="component" value="Unassembled WGS sequence"/>
</dbReference>
<accession>A0A8X7C211</accession>